<dbReference type="RefSeq" id="WP_015146503.1">
    <property type="nucleotide sequence ID" value="NC_019693.1"/>
</dbReference>
<reference evidence="1 2" key="1">
    <citation type="submission" date="2012-06" db="EMBL/GenBank/DDBJ databases">
        <title>Finished chromosome of genome of Oscillatoria acuminata PCC 6304.</title>
        <authorList>
            <consortium name="US DOE Joint Genome Institute"/>
            <person name="Gugger M."/>
            <person name="Coursin T."/>
            <person name="Rippka R."/>
            <person name="Tandeau De Marsac N."/>
            <person name="Huntemann M."/>
            <person name="Wei C.-L."/>
            <person name="Han J."/>
            <person name="Detter J.C."/>
            <person name="Han C."/>
            <person name="Tapia R."/>
            <person name="Davenport K."/>
            <person name="Daligault H."/>
            <person name="Erkkila T."/>
            <person name="Gu W."/>
            <person name="Munk A.C.C."/>
            <person name="Teshima H."/>
            <person name="Xu Y."/>
            <person name="Chain P."/>
            <person name="Chen A."/>
            <person name="Krypides N."/>
            <person name="Mavromatis K."/>
            <person name="Markowitz V."/>
            <person name="Szeto E."/>
            <person name="Ivanova N."/>
            <person name="Mikhailova N."/>
            <person name="Ovchinnikova G."/>
            <person name="Pagani I."/>
            <person name="Pati A."/>
            <person name="Goodwin L."/>
            <person name="Peters L."/>
            <person name="Pitluck S."/>
            <person name="Woyke T."/>
            <person name="Kerfeld C."/>
        </authorList>
    </citation>
    <scope>NUCLEOTIDE SEQUENCE [LARGE SCALE GENOMIC DNA]</scope>
    <source>
        <strain evidence="1 2">PCC 6304</strain>
    </source>
</reference>
<sequence length="103" mass="11135">MIISDLNHLEVVNQETQVVGGWGGNDGDLDLNIDIYKNVDVNVKEDVDIYKEFDIEAEVKGISAFAEAEAIAMGDDAHAESLTFTFTEDYFAASSAQSVSVTG</sequence>
<organism evidence="1 2">
    <name type="scientific">Oscillatoria acuminata PCC 6304</name>
    <dbReference type="NCBI Taxonomy" id="56110"/>
    <lineage>
        <taxon>Bacteria</taxon>
        <taxon>Bacillati</taxon>
        <taxon>Cyanobacteriota</taxon>
        <taxon>Cyanophyceae</taxon>
        <taxon>Oscillatoriophycideae</taxon>
        <taxon>Oscillatoriales</taxon>
        <taxon>Oscillatoriaceae</taxon>
        <taxon>Oscillatoria</taxon>
    </lineage>
</organism>
<accession>K9TBS1</accession>
<name>K9TBS1_9CYAN</name>
<dbReference type="EMBL" id="CP003607">
    <property type="protein sequence ID" value="AFY79853.1"/>
    <property type="molecule type" value="Genomic_DNA"/>
</dbReference>
<evidence type="ECO:0000313" key="2">
    <source>
        <dbReference type="Proteomes" id="UP000010367"/>
    </source>
</evidence>
<dbReference type="InParanoid" id="K9TBS1"/>
<dbReference type="eggNOG" id="ENOG50334WN">
    <property type="taxonomic scope" value="Bacteria"/>
</dbReference>
<protein>
    <submittedName>
        <fullName evidence="1">Uncharacterized protein</fullName>
    </submittedName>
</protein>
<dbReference type="Proteomes" id="UP000010367">
    <property type="component" value="Chromosome"/>
</dbReference>
<dbReference type="OrthoDB" id="470780at2"/>
<dbReference type="HOGENOM" id="CLU_2258942_0_0_3"/>
<evidence type="ECO:0000313" key="1">
    <source>
        <dbReference type="EMBL" id="AFY79853.1"/>
    </source>
</evidence>
<gene>
    <name evidence="1" type="ORF">Oscil6304_0095</name>
</gene>
<dbReference type="AlphaFoldDB" id="K9TBS1"/>
<dbReference type="KEGG" id="oac:Oscil6304_0095"/>
<keyword evidence="2" id="KW-1185">Reference proteome</keyword>
<proteinExistence type="predicted"/>